<feature type="compositionally biased region" description="Low complexity" evidence="1">
    <location>
        <begin position="265"/>
        <end position="282"/>
    </location>
</feature>
<comment type="caution">
    <text evidence="4">The sequence shown here is derived from an EMBL/GenBank/DDBJ whole genome shotgun (WGS) entry which is preliminary data.</text>
</comment>
<feature type="region of interest" description="Disordered" evidence="1">
    <location>
        <begin position="347"/>
        <end position="385"/>
    </location>
</feature>
<keyword evidence="3" id="KW-0732">Signal</keyword>
<feature type="region of interest" description="Disordered" evidence="1">
    <location>
        <begin position="481"/>
        <end position="502"/>
    </location>
</feature>
<organism evidence="4 5">
    <name type="scientific">Dichotomopilus funicola</name>
    <dbReference type="NCBI Taxonomy" id="1934379"/>
    <lineage>
        <taxon>Eukaryota</taxon>
        <taxon>Fungi</taxon>
        <taxon>Dikarya</taxon>
        <taxon>Ascomycota</taxon>
        <taxon>Pezizomycotina</taxon>
        <taxon>Sordariomycetes</taxon>
        <taxon>Sordariomycetidae</taxon>
        <taxon>Sordariales</taxon>
        <taxon>Chaetomiaceae</taxon>
        <taxon>Dichotomopilus</taxon>
    </lineage>
</organism>
<keyword evidence="5" id="KW-1185">Reference proteome</keyword>
<protein>
    <submittedName>
        <fullName evidence="4">Uncharacterized protein</fullName>
    </submittedName>
</protein>
<evidence type="ECO:0000256" key="2">
    <source>
        <dbReference type="SAM" id="Phobius"/>
    </source>
</evidence>
<keyword evidence="2" id="KW-0472">Membrane</keyword>
<feature type="compositionally biased region" description="Low complexity" evidence="1">
    <location>
        <begin position="360"/>
        <end position="375"/>
    </location>
</feature>
<feature type="compositionally biased region" description="Low complexity" evidence="1">
    <location>
        <begin position="440"/>
        <end position="454"/>
    </location>
</feature>
<feature type="compositionally biased region" description="Basic and acidic residues" evidence="1">
    <location>
        <begin position="234"/>
        <end position="243"/>
    </location>
</feature>
<evidence type="ECO:0000313" key="4">
    <source>
        <dbReference type="EMBL" id="KAK4145610.1"/>
    </source>
</evidence>
<keyword evidence="2" id="KW-1133">Transmembrane helix</keyword>
<feature type="transmembrane region" description="Helical" evidence="2">
    <location>
        <begin position="113"/>
        <end position="136"/>
    </location>
</feature>
<dbReference type="GeneID" id="87816602"/>
<reference evidence="4" key="1">
    <citation type="journal article" date="2023" name="Mol. Phylogenet. Evol.">
        <title>Genome-scale phylogeny and comparative genomics of the fungal order Sordariales.</title>
        <authorList>
            <person name="Hensen N."/>
            <person name="Bonometti L."/>
            <person name="Westerberg I."/>
            <person name="Brannstrom I.O."/>
            <person name="Guillou S."/>
            <person name="Cros-Aarteil S."/>
            <person name="Calhoun S."/>
            <person name="Haridas S."/>
            <person name="Kuo A."/>
            <person name="Mondo S."/>
            <person name="Pangilinan J."/>
            <person name="Riley R."/>
            <person name="LaButti K."/>
            <person name="Andreopoulos B."/>
            <person name="Lipzen A."/>
            <person name="Chen C."/>
            <person name="Yan M."/>
            <person name="Daum C."/>
            <person name="Ng V."/>
            <person name="Clum A."/>
            <person name="Steindorff A."/>
            <person name="Ohm R.A."/>
            <person name="Martin F."/>
            <person name="Silar P."/>
            <person name="Natvig D.O."/>
            <person name="Lalanne C."/>
            <person name="Gautier V."/>
            <person name="Ament-Velasquez S.L."/>
            <person name="Kruys A."/>
            <person name="Hutchinson M.I."/>
            <person name="Powell A.J."/>
            <person name="Barry K."/>
            <person name="Miller A.N."/>
            <person name="Grigoriev I.V."/>
            <person name="Debuchy R."/>
            <person name="Gladieux P."/>
            <person name="Hiltunen Thoren M."/>
            <person name="Johannesson H."/>
        </authorList>
    </citation>
    <scope>NUCLEOTIDE SEQUENCE</scope>
    <source>
        <strain evidence="4">CBS 141.50</strain>
    </source>
</reference>
<feature type="compositionally biased region" description="Low complexity" evidence="1">
    <location>
        <begin position="290"/>
        <end position="304"/>
    </location>
</feature>
<reference evidence="4" key="2">
    <citation type="submission" date="2023-05" db="EMBL/GenBank/DDBJ databases">
        <authorList>
            <consortium name="Lawrence Berkeley National Laboratory"/>
            <person name="Steindorff A."/>
            <person name="Hensen N."/>
            <person name="Bonometti L."/>
            <person name="Westerberg I."/>
            <person name="Brannstrom I.O."/>
            <person name="Guillou S."/>
            <person name="Cros-Aarteil S."/>
            <person name="Calhoun S."/>
            <person name="Haridas S."/>
            <person name="Kuo A."/>
            <person name="Mondo S."/>
            <person name="Pangilinan J."/>
            <person name="Riley R."/>
            <person name="Labutti K."/>
            <person name="Andreopoulos B."/>
            <person name="Lipzen A."/>
            <person name="Chen C."/>
            <person name="Yanf M."/>
            <person name="Daum C."/>
            <person name="Ng V."/>
            <person name="Clum A."/>
            <person name="Ohm R."/>
            <person name="Martin F."/>
            <person name="Silar P."/>
            <person name="Natvig D."/>
            <person name="Lalanne C."/>
            <person name="Gautier V."/>
            <person name="Ament-Velasquez S.L."/>
            <person name="Kruys A."/>
            <person name="Hutchinson M.I."/>
            <person name="Powell A.J."/>
            <person name="Barry K."/>
            <person name="Miller A.N."/>
            <person name="Grigoriev I.V."/>
            <person name="Debuchy R."/>
            <person name="Gladieux P."/>
            <person name="Thoren M.H."/>
            <person name="Johannesson H."/>
        </authorList>
    </citation>
    <scope>NUCLEOTIDE SEQUENCE</scope>
    <source>
        <strain evidence="4">CBS 141.50</strain>
    </source>
</reference>
<name>A0AAN6ZNA3_9PEZI</name>
<feature type="compositionally biased region" description="Low complexity" evidence="1">
    <location>
        <begin position="88"/>
        <end position="110"/>
    </location>
</feature>
<evidence type="ECO:0000313" key="5">
    <source>
        <dbReference type="Proteomes" id="UP001302676"/>
    </source>
</evidence>
<accession>A0AAN6ZNA3</accession>
<dbReference type="Proteomes" id="UP001302676">
    <property type="component" value="Unassembled WGS sequence"/>
</dbReference>
<dbReference type="EMBL" id="MU853567">
    <property type="protein sequence ID" value="KAK4145610.1"/>
    <property type="molecule type" value="Genomic_DNA"/>
</dbReference>
<feature type="region of interest" description="Disordered" evidence="1">
    <location>
        <begin position="150"/>
        <end position="328"/>
    </location>
</feature>
<feature type="region of interest" description="Disordered" evidence="1">
    <location>
        <begin position="440"/>
        <end position="464"/>
    </location>
</feature>
<proteinExistence type="predicted"/>
<feature type="compositionally biased region" description="Gly residues" evidence="1">
    <location>
        <begin position="169"/>
        <end position="182"/>
    </location>
</feature>
<feature type="signal peptide" evidence="3">
    <location>
        <begin position="1"/>
        <end position="23"/>
    </location>
</feature>
<dbReference type="RefSeq" id="XP_062638981.1">
    <property type="nucleotide sequence ID" value="XM_062779989.1"/>
</dbReference>
<evidence type="ECO:0000256" key="1">
    <source>
        <dbReference type="SAM" id="MobiDB-lite"/>
    </source>
</evidence>
<feature type="region of interest" description="Disordered" evidence="1">
    <location>
        <begin position="62"/>
        <end position="110"/>
    </location>
</feature>
<keyword evidence="2" id="KW-0812">Transmembrane</keyword>
<evidence type="ECO:0000256" key="3">
    <source>
        <dbReference type="SAM" id="SignalP"/>
    </source>
</evidence>
<gene>
    <name evidence="4" type="ORF">C8A04DRAFT_26608</name>
</gene>
<feature type="chain" id="PRO_5042864091" evidence="3">
    <location>
        <begin position="24"/>
        <end position="502"/>
    </location>
</feature>
<feature type="compositionally biased region" description="Polar residues" evidence="1">
    <location>
        <begin position="68"/>
        <end position="80"/>
    </location>
</feature>
<dbReference type="AlphaFoldDB" id="A0AAN6ZNA3"/>
<sequence>MKRNKAVSSLLLAAVAGAGTAAGQFTTSTTVAPVVVPRQTNAATLDRRVVVQTVEEVITQTIAGGGRTSSSGGIDDSNLNENDRTIRSSTDGNNDGQSNDNTSSSSSGLSAGAAAGITAAALIGVALLGVFAFLAWRRRQGGIRGAVVTTGYPREVGGGGKKKRHGDGGGEGGGMEEGGVPGSGPAERGLGLGSGPEQDMTERPLPPPPPTEQNGYNPALATAWTGGGYGPHARGVEEQDLGERSAGFPFPPAGTRPGHPGFDMASASGYPASPPQQQYQQYLSHMQNAQQTQRPQPQPHQQRQLWHGPDLGEFRPVSAMTATDSPGPILPVSPLTPYRPESSVLAAAAAAGPQQQRPLSSSRRTSRMSRASRASTFHHPLPPMPNPHIATAAITASPITTTETNTNKRVTPILSSLSSPDLPPFMIPGGNKTRAMSFSSVSRVGGSGDGPRVPELIGSPPPPVPSMMAVVEGGERMMWNGAGGAGERMPRRSYTALPVSRQ</sequence>